<sequence>MAEDNSTQQPAQGADKAQAPATFSSFINKNTSGKKFAPKAARRRPGATAASAPKAPAAEPTPSTAEPRASQLEPESSSAPAAEPTVTAPLPTPAPTQEPTTQTAAIQATPAATEPSSTAAVIVPEALSATVAPEPTPTPTPAVEQSQSTPETQETQETQEPQESQDAPQLPTKQVEVSQPVEDDVEGRRSAKRRRIESPSRQSTPMVPVAVMVPPQDARTGEIISQQPTSQAEGTSASTVDVGEPGASTGATPPTEADAPAQQRRRRRTLPWTAVNHPQEEGGEATEAVEPPAKKKRAPPKPRGKKKATGAAGEDGEHQENGDEQEAEPTQKRPSARTGGRRSTDAAEVGEDGEPVDPPAKKPRKPRKDKGEQRTEEGVTVDGETGQEGDVTAKPKRKPRAPKRKKSTPAEGEDGSVEPKRRGRPPREDTPSDAEDQTIDPDTMCMDDLASRNIRVGKLSRREKEMRKIDWDAVKQRRREEDARHISTKETQAAVDKLLETGEVEQVSAGPRYHVVDGRIELIQDSGTIDRERDADRVIEMMTITEEDDLTTRITSRSFMKNNKRFPNEFVLPGQGKRWNHQSTEMFYQGLRSFGTDFQMIAHMFPGMTRRSIKTKFTREERENPEIVRDCLRGKSELASHWDHFLAASQLEEESFADADAIKKDLEEEEARMREQINEALKEKEEREKQRRLAGVTGDGEGAAEKENGKGKKKRKQKDKTVTFQEEGVEILGDVDDDPNWGQE</sequence>
<proteinExistence type="predicted"/>
<gene>
    <name evidence="1" type="ORF">BU25DRAFT_408357</name>
</gene>
<reference evidence="1" key="1">
    <citation type="journal article" date="2020" name="Stud. Mycol.">
        <title>101 Dothideomycetes genomes: a test case for predicting lifestyles and emergence of pathogens.</title>
        <authorList>
            <person name="Haridas S."/>
            <person name="Albert R."/>
            <person name="Binder M."/>
            <person name="Bloem J."/>
            <person name="Labutti K."/>
            <person name="Salamov A."/>
            <person name="Andreopoulos B."/>
            <person name="Baker S."/>
            <person name="Barry K."/>
            <person name="Bills G."/>
            <person name="Bluhm B."/>
            <person name="Cannon C."/>
            <person name="Castanera R."/>
            <person name="Culley D."/>
            <person name="Daum C."/>
            <person name="Ezra D."/>
            <person name="Gonzalez J."/>
            <person name="Henrissat B."/>
            <person name="Kuo A."/>
            <person name="Liang C."/>
            <person name="Lipzen A."/>
            <person name="Lutzoni F."/>
            <person name="Magnuson J."/>
            <person name="Mondo S."/>
            <person name="Nolan M."/>
            <person name="Ohm R."/>
            <person name="Pangilinan J."/>
            <person name="Park H.-J."/>
            <person name="Ramirez L."/>
            <person name="Alfaro M."/>
            <person name="Sun H."/>
            <person name="Tritt A."/>
            <person name="Yoshinaga Y."/>
            <person name="Zwiers L.-H."/>
            <person name="Turgeon B."/>
            <person name="Goodwin S."/>
            <person name="Spatafora J."/>
            <person name="Crous P."/>
            <person name="Grigoriev I."/>
        </authorList>
    </citation>
    <scope>NUCLEOTIDE SEQUENCE</scope>
    <source>
        <strain evidence="1">CBS 525.71</strain>
    </source>
</reference>
<dbReference type="EMBL" id="MU006707">
    <property type="protein sequence ID" value="KAF2630413.1"/>
    <property type="molecule type" value="Genomic_DNA"/>
</dbReference>
<organism evidence="1 2">
    <name type="scientific">Macroventuria anomochaeta</name>
    <dbReference type="NCBI Taxonomy" id="301207"/>
    <lineage>
        <taxon>Eukaryota</taxon>
        <taxon>Fungi</taxon>
        <taxon>Dikarya</taxon>
        <taxon>Ascomycota</taxon>
        <taxon>Pezizomycotina</taxon>
        <taxon>Dothideomycetes</taxon>
        <taxon>Pleosporomycetidae</taxon>
        <taxon>Pleosporales</taxon>
        <taxon>Pleosporineae</taxon>
        <taxon>Didymellaceae</taxon>
        <taxon>Macroventuria</taxon>
    </lineage>
</organism>
<keyword evidence="2" id="KW-1185">Reference proteome</keyword>
<comment type="caution">
    <text evidence="1">The sequence shown here is derived from an EMBL/GenBank/DDBJ whole genome shotgun (WGS) entry which is preliminary data.</text>
</comment>
<protein>
    <submittedName>
        <fullName evidence="1">Uncharacterized protein</fullName>
    </submittedName>
</protein>
<accession>A0ACB6SAP0</accession>
<dbReference type="Proteomes" id="UP000799754">
    <property type="component" value="Unassembled WGS sequence"/>
</dbReference>
<evidence type="ECO:0000313" key="1">
    <source>
        <dbReference type="EMBL" id="KAF2630413.1"/>
    </source>
</evidence>
<name>A0ACB6SAP0_9PLEO</name>
<evidence type="ECO:0000313" key="2">
    <source>
        <dbReference type="Proteomes" id="UP000799754"/>
    </source>
</evidence>